<keyword evidence="2" id="KW-1185">Reference proteome</keyword>
<comment type="caution">
    <text evidence="1">The sequence shown here is derived from an EMBL/GenBank/DDBJ whole genome shotgun (WGS) entry which is preliminary data.</text>
</comment>
<proteinExistence type="predicted"/>
<accession>A0A558A3T2</accession>
<dbReference type="AlphaFoldDB" id="A0A558A3T2"/>
<dbReference type="OrthoDB" id="5502728at2"/>
<name>A0A558A3T2_9PSEU</name>
<reference evidence="1 2" key="1">
    <citation type="submission" date="2019-07" db="EMBL/GenBank/DDBJ databases">
        <title>New species of Amycolatopsis and Streptomyces.</title>
        <authorList>
            <person name="Duangmal K."/>
            <person name="Teo W.F.A."/>
            <person name="Lipun K."/>
        </authorList>
    </citation>
    <scope>NUCLEOTIDE SEQUENCE [LARGE SCALE GENOMIC DNA]</scope>
    <source>
        <strain evidence="1 2">JCM 30562</strain>
    </source>
</reference>
<organism evidence="1 2">
    <name type="scientific">Amycolatopsis acidiphila</name>
    <dbReference type="NCBI Taxonomy" id="715473"/>
    <lineage>
        <taxon>Bacteria</taxon>
        <taxon>Bacillati</taxon>
        <taxon>Actinomycetota</taxon>
        <taxon>Actinomycetes</taxon>
        <taxon>Pseudonocardiales</taxon>
        <taxon>Pseudonocardiaceae</taxon>
        <taxon>Amycolatopsis</taxon>
    </lineage>
</organism>
<dbReference type="EMBL" id="VJZA01000054">
    <property type="protein sequence ID" value="TVT18913.1"/>
    <property type="molecule type" value="Genomic_DNA"/>
</dbReference>
<evidence type="ECO:0000313" key="1">
    <source>
        <dbReference type="EMBL" id="TVT18913.1"/>
    </source>
</evidence>
<gene>
    <name evidence="1" type="ORF">FNH06_26135</name>
</gene>
<dbReference type="Proteomes" id="UP000318578">
    <property type="component" value="Unassembled WGS sequence"/>
</dbReference>
<protein>
    <submittedName>
        <fullName evidence="1">Uncharacterized protein</fullName>
    </submittedName>
</protein>
<evidence type="ECO:0000313" key="2">
    <source>
        <dbReference type="Proteomes" id="UP000318578"/>
    </source>
</evidence>
<dbReference type="RefSeq" id="WP_144642558.1">
    <property type="nucleotide sequence ID" value="NZ_BNAX01000013.1"/>
</dbReference>
<sequence length="428" mass="48082">MNDSPDYAQTPDEVELFLQLGAIRDFATGCRELVNVAEDIDRRTADSSPIDVAAQVATQAGVTRDVQHRVHEVFAEAEQQASALVVSVLGESDVAAEEWTADPFALIARTLYPQSIVAQVTNRLQAEFENQPGLAMYLPAYAAANFRRPRKPLLLRALLAVICGQVEVCIVRILRRNLLTNRSYPGINDEQLESDVRKLMMGSGLEGWRKQINDRLGIDIKTGNTEWPAVVELFERRHVLVHREGLVDHRYLRRVPDAPPLGTPLEPTSDYLRQAVDLCEVLTIGLVFQLLARLHPELTDGFSVVASTWAEEAVTEGRQLGAEGYHRLLGALTTNSLEVERSRVEQWLDRQQRLGTDAIHDEVAAWDTESLPQEYKLARLILLGEDDAGLRLLAQLRRDGDISDSDVGSWRLFRRWRDQDVIRSTKPA</sequence>